<sequence>MMNSDKMAFLRSWQCYLVLGIVAVVVSGLFDHDVLTPDEPRVMAVIKSMFLSGNLVIPEFAGIPFVEKPPLFFAYAVGLMHLTGLDALMAGRLGLAILCLLTLLATFRFACLLQGRRFGWASVAVLATLEGFLVNFHWLRVDAALAMTSMGAIWAFGEAYLRGRYRWLLVAGVFTGLAFLSKGPVAIVLCIAPIWLLLFMRHLYLLKANLLKTTFERRSAWGRILVWHLVGMALMALVMAAWIYPFYLKASPELWHAWFWDNQVGRLTGASTDTLGHNHDGEPFYYASGVIEYTLPWSGFLIAWLAVTFRELVTLRGRIRWQTALMLGWLVLTMLVLGISVTKRTMYMAPLMPMFALMIADAALRFQGRIATWYRRGWALAMGVSLAVFAVTPLWAQYFPKEASSELMQWLTSWHITAPVIGLALTLMVCVEITRWPGWVKFALITMLFFCSGLNHLMPAVDVAKDMRRELHALAVQIPEAQRTRTASVGFTETMSSIFYLYSDWTVPGVDSARARRILLGQDEEYDYLLLDRYNSTKDPLTWLDLPADTPYRVLAVGHPRSNKKNDAVYWLTAAP</sequence>
<evidence type="ECO:0000256" key="5">
    <source>
        <dbReference type="ARBA" id="ARBA00022692"/>
    </source>
</evidence>
<keyword evidence="3 10" id="KW-0328">Glycosyltransferase</keyword>
<dbReference type="Pfam" id="PF13231">
    <property type="entry name" value="PMT_2"/>
    <property type="match status" value="1"/>
</dbReference>
<feature type="transmembrane region" description="Helical" evidence="8">
    <location>
        <begin position="186"/>
        <end position="204"/>
    </location>
</feature>
<feature type="transmembrane region" description="Helical" evidence="8">
    <location>
        <begin position="378"/>
        <end position="398"/>
    </location>
</feature>
<evidence type="ECO:0000313" key="11">
    <source>
        <dbReference type="Proteomes" id="UP000604243"/>
    </source>
</evidence>
<dbReference type="PANTHER" id="PTHR33908">
    <property type="entry name" value="MANNOSYLTRANSFERASE YKCB-RELATED"/>
    <property type="match status" value="1"/>
</dbReference>
<name>A0ABQ3FQV4_9GAMM</name>
<evidence type="ECO:0000259" key="9">
    <source>
        <dbReference type="Pfam" id="PF13231"/>
    </source>
</evidence>
<keyword evidence="4" id="KW-0808">Transferase</keyword>
<keyword evidence="7 8" id="KW-0472">Membrane</keyword>
<feature type="transmembrane region" description="Helical" evidence="8">
    <location>
        <begin position="225"/>
        <end position="247"/>
    </location>
</feature>
<feature type="transmembrane region" description="Helical" evidence="8">
    <location>
        <begin position="118"/>
        <end position="137"/>
    </location>
</feature>
<dbReference type="GO" id="GO:0016757">
    <property type="term" value="F:glycosyltransferase activity"/>
    <property type="evidence" value="ECO:0007669"/>
    <property type="project" value="UniProtKB-KW"/>
</dbReference>
<keyword evidence="6 8" id="KW-1133">Transmembrane helix</keyword>
<dbReference type="InterPro" id="IPR038731">
    <property type="entry name" value="RgtA/B/C-like"/>
</dbReference>
<feature type="transmembrane region" description="Helical" evidence="8">
    <location>
        <begin position="438"/>
        <end position="458"/>
    </location>
</feature>
<evidence type="ECO:0000256" key="8">
    <source>
        <dbReference type="SAM" id="Phobius"/>
    </source>
</evidence>
<keyword evidence="11" id="KW-1185">Reference proteome</keyword>
<dbReference type="PANTHER" id="PTHR33908:SF11">
    <property type="entry name" value="MEMBRANE PROTEIN"/>
    <property type="match status" value="1"/>
</dbReference>
<dbReference type="Proteomes" id="UP000604243">
    <property type="component" value="Unassembled WGS sequence"/>
</dbReference>
<protein>
    <submittedName>
        <fullName evidence="10">Dolichyl-phosphate-mannose--protein mannosyltransferase</fullName>
    </submittedName>
</protein>
<proteinExistence type="predicted"/>
<feature type="domain" description="Glycosyltransferase RgtA/B/C/D-like" evidence="9">
    <location>
        <begin position="68"/>
        <end position="202"/>
    </location>
</feature>
<evidence type="ECO:0000313" key="10">
    <source>
        <dbReference type="EMBL" id="GHC32998.1"/>
    </source>
</evidence>
<organism evidence="10 11">
    <name type="scientific">Kushneria pakistanensis</name>
    <dbReference type="NCBI Taxonomy" id="1508770"/>
    <lineage>
        <taxon>Bacteria</taxon>
        <taxon>Pseudomonadati</taxon>
        <taxon>Pseudomonadota</taxon>
        <taxon>Gammaproteobacteria</taxon>
        <taxon>Oceanospirillales</taxon>
        <taxon>Halomonadaceae</taxon>
        <taxon>Kushneria</taxon>
    </lineage>
</organism>
<feature type="transmembrane region" description="Helical" evidence="8">
    <location>
        <begin position="284"/>
        <end position="307"/>
    </location>
</feature>
<accession>A0ABQ3FQV4</accession>
<evidence type="ECO:0000256" key="4">
    <source>
        <dbReference type="ARBA" id="ARBA00022679"/>
    </source>
</evidence>
<feature type="transmembrane region" description="Helical" evidence="8">
    <location>
        <begin position="319"/>
        <end position="341"/>
    </location>
</feature>
<evidence type="ECO:0000256" key="6">
    <source>
        <dbReference type="ARBA" id="ARBA00022989"/>
    </source>
</evidence>
<dbReference type="EMBL" id="BMZM01000004">
    <property type="protein sequence ID" value="GHC32998.1"/>
    <property type="molecule type" value="Genomic_DNA"/>
</dbReference>
<evidence type="ECO:0000256" key="7">
    <source>
        <dbReference type="ARBA" id="ARBA00023136"/>
    </source>
</evidence>
<reference evidence="11" key="1">
    <citation type="journal article" date="2019" name="Int. J. Syst. Evol. Microbiol.">
        <title>The Global Catalogue of Microorganisms (GCM) 10K type strain sequencing project: providing services to taxonomists for standard genome sequencing and annotation.</title>
        <authorList>
            <consortium name="The Broad Institute Genomics Platform"/>
            <consortium name="The Broad Institute Genome Sequencing Center for Infectious Disease"/>
            <person name="Wu L."/>
            <person name="Ma J."/>
        </authorList>
    </citation>
    <scope>NUCLEOTIDE SEQUENCE [LARGE SCALE GENOMIC DNA]</scope>
    <source>
        <strain evidence="11">KCTC 42082</strain>
    </source>
</reference>
<feature type="transmembrane region" description="Helical" evidence="8">
    <location>
        <begin position="410"/>
        <end position="431"/>
    </location>
</feature>
<comment type="subcellular location">
    <subcellularLocation>
        <location evidence="1">Cell membrane</location>
        <topology evidence="1">Multi-pass membrane protein</topology>
    </subcellularLocation>
</comment>
<gene>
    <name evidence="10" type="ORF">GCM10010082_29440</name>
</gene>
<feature type="transmembrane region" description="Helical" evidence="8">
    <location>
        <begin position="347"/>
        <end position="366"/>
    </location>
</feature>
<keyword evidence="5 8" id="KW-0812">Transmembrane</keyword>
<evidence type="ECO:0000256" key="2">
    <source>
        <dbReference type="ARBA" id="ARBA00022475"/>
    </source>
</evidence>
<feature type="transmembrane region" description="Helical" evidence="8">
    <location>
        <begin position="89"/>
        <end position="111"/>
    </location>
</feature>
<evidence type="ECO:0000256" key="3">
    <source>
        <dbReference type="ARBA" id="ARBA00022676"/>
    </source>
</evidence>
<dbReference type="InterPro" id="IPR050297">
    <property type="entry name" value="LipidA_mod_glycosyltrf_83"/>
</dbReference>
<keyword evidence="2" id="KW-1003">Cell membrane</keyword>
<evidence type="ECO:0000256" key="1">
    <source>
        <dbReference type="ARBA" id="ARBA00004651"/>
    </source>
</evidence>
<comment type="caution">
    <text evidence="10">The sequence shown here is derived from an EMBL/GenBank/DDBJ whole genome shotgun (WGS) entry which is preliminary data.</text>
</comment>
<feature type="transmembrane region" description="Helical" evidence="8">
    <location>
        <begin position="12"/>
        <end position="30"/>
    </location>
</feature>